<dbReference type="EMBL" id="BAAAFI010000013">
    <property type="protein sequence ID" value="GAA0879513.1"/>
    <property type="molecule type" value="Genomic_DNA"/>
</dbReference>
<dbReference type="RefSeq" id="WP_343851987.1">
    <property type="nucleotide sequence ID" value="NZ_BAAAFI010000013.1"/>
</dbReference>
<sequence length="266" mass="29552">MKKQLFILCTLLLLGACSEEVDKDINTDLTQESSQFFKLSEAIGESAYLGNLSYSDYLRITSAELPGCPTIVPIPDTRIIELVYPATAECEQPNQSIRNGKIILDFTLSETDTPTWTLAYEVYFFEKNRLDGIRHFSAISASANEEVFENLKVVLENQLTFVASGAQSYSWVRSGNYPSSLTTRGKIDGRNPAGRDFSMVTTTAKVQQFDCYRLGWELPQTGTESWIVSRSISSSISYSVSFQSGTTCDPIVISTLPDGRNLQLNP</sequence>
<accession>A0ABP3YEJ3</accession>
<evidence type="ECO:0008006" key="3">
    <source>
        <dbReference type="Google" id="ProtNLM"/>
    </source>
</evidence>
<dbReference type="Proteomes" id="UP001500469">
    <property type="component" value="Unassembled WGS sequence"/>
</dbReference>
<protein>
    <recommendedName>
        <fullName evidence="3">Lipoprotein</fullName>
    </recommendedName>
</protein>
<evidence type="ECO:0000313" key="1">
    <source>
        <dbReference type="EMBL" id="GAA0879513.1"/>
    </source>
</evidence>
<reference evidence="2" key="1">
    <citation type="journal article" date="2019" name="Int. J. Syst. Evol. Microbiol.">
        <title>The Global Catalogue of Microorganisms (GCM) 10K type strain sequencing project: providing services to taxonomists for standard genome sequencing and annotation.</title>
        <authorList>
            <consortium name="The Broad Institute Genomics Platform"/>
            <consortium name="The Broad Institute Genome Sequencing Center for Infectious Disease"/>
            <person name="Wu L."/>
            <person name="Ma J."/>
        </authorList>
    </citation>
    <scope>NUCLEOTIDE SEQUENCE [LARGE SCALE GENOMIC DNA]</scope>
    <source>
        <strain evidence="2">JCM 16112</strain>
    </source>
</reference>
<proteinExistence type="predicted"/>
<keyword evidence="2" id="KW-1185">Reference proteome</keyword>
<dbReference type="PROSITE" id="PS51257">
    <property type="entry name" value="PROKAR_LIPOPROTEIN"/>
    <property type="match status" value="1"/>
</dbReference>
<evidence type="ECO:0000313" key="2">
    <source>
        <dbReference type="Proteomes" id="UP001500469"/>
    </source>
</evidence>
<comment type="caution">
    <text evidence="1">The sequence shown here is derived from an EMBL/GenBank/DDBJ whole genome shotgun (WGS) entry which is preliminary data.</text>
</comment>
<organism evidence="1 2">
    <name type="scientific">Algoriphagus jejuensis</name>
    <dbReference type="NCBI Taxonomy" id="419934"/>
    <lineage>
        <taxon>Bacteria</taxon>
        <taxon>Pseudomonadati</taxon>
        <taxon>Bacteroidota</taxon>
        <taxon>Cytophagia</taxon>
        <taxon>Cytophagales</taxon>
        <taxon>Cyclobacteriaceae</taxon>
        <taxon>Algoriphagus</taxon>
    </lineage>
</organism>
<gene>
    <name evidence="1" type="ORF">GCM10009119_24810</name>
</gene>
<name>A0ABP3YEJ3_9BACT</name>